<dbReference type="EMBL" id="MCIF01000002">
    <property type="protein sequence ID" value="RAQ95824.1"/>
    <property type="molecule type" value="Genomic_DNA"/>
</dbReference>
<name>A0A328VL27_9CHLR</name>
<sequence length="497" mass="55803">MGRSQEATATEKERTPLIAARRACHLSQDEVAARLGVSKTTVHRWERAGAVPQPLHLRKLCDLFGKSAADLGFPEPLVDQTGSVSGALTTADCHEEAPNEEEGALATFRQQHLISRLMLPVWNWPAGDTRYQRLQWCITAELEDHAMKHELSRRDALRFLALIPLDMLGLSRARAVFKRPFSSEDILKYCAAGIIACWKLRQEHERAFADLAVSAYIPTLQAILKTAPSPERKAAAELLAQCCLLRAPLAWHLSTASSAVGYAQQAEYYSVLAGNLLLQIVALKMQAAALYYANRWGEALQATEKAKHLLEEREKRDRQKQASVAQAATEPIPPLAQSYLYAGLALYQASSGHKEEALSSLQKAHQTFFAQTDTPPIWLDHNLGNLLLHDGSTHLQLGLYKEALDSFEQIEIQYAQNDQHRSCLIEATFEQVMVETSRDDQPRNLDRCLELWQKGVNGARELRSQQRFAEAIQAYTALRAAWPSERRVKELRELLVR</sequence>
<dbReference type="GO" id="GO:0003677">
    <property type="term" value="F:DNA binding"/>
    <property type="evidence" value="ECO:0007669"/>
    <property type="project" value="InterPro"/>
</dbReference>
<feature type="domain" description="HTH cro/C1-type" evidence="1">
    <location>
        <begin position="17"/>
        <end position="71"/>
    </location>
</feature>
<dbReference type="SUPFAM" id="SSF47413">
    <property type="entry name" value="lambda repressor-like DNA-binding domains"/>
    <property type="match status" value="1"/>
</dbReference>
<accession>A0A328VL27</accession>
<evidence type="ECO:0000313" key="3">
    <source>
        <dbReference type="Proteomes" id="UP000248706"/>
    </source>
</evidence>
<dbReference type="InterPro" id="IPR011990">
    <property type="entry name" value="TPR-like_helical_dom_sf"/>
</dbReference>
<dbReference type="CDD" id="cd00093">
    <property type="entry name" value="HTH_XRE"/>
    <property type="match status" value="1"/>
</dbReference>
<dbReference type="InterPro" id="IPR001387">
    <property type="entry name" value="Cro/C1-type_HTH"/>
</dbReference>
<comment type="caution">
    <text evidence="2">The sequence shown here is derived from an EMBL/GenBank/DDBJ whole genome shotgun (WGS) entry which is preliminary data.</text>
</comment>
<evidence type="ECO:0000259" key="1">
    <source>
        <dbReference type="PROSITE" id="PS50943"/>
    </source>
</evidence>
<keyword evidence="3" id="KW-1185">Reference proteome</keyword>
<dbReference type="InterPro" id="IPR010982">
    <property type="entry name" value="Lambda_DNA-bd_dom_sf"/>
</dbReference>
<dbReference type="OrthoDB" id="158130at2"/>
<reference evidence="2 3" key="1">
    <citation type="submission" date="2016-08" db="EMBL/GenBank/DDBJ databases">
        <title>Analysis of Carbohydrate Active Enzymes in Thermogemmatispora T81 Reveals Carbohydrate Degradation Ability.</title>
        <authorList>
            <person name="Tomazini A."/>
            <person name="Lal S."/>
            <person name="Stott M."/>
            <person name="Henrissat B."/>
            <person name="Polikarpov I."/>
            <person name="Sparling R."/>
            <person name="Levin D.B."/>
        </authorList>
    </citation>
    <scope>NUCLEOTIDE SEQUENCE [LARGE SCALE GENOMIC DNA]</scope>
    <source>
        <strain evidence="2 3">T81</strain>
    </source>
</reference>
<dbReference type="Proteomes" id="UP000248706">
    <property type="component" value="Unassembled WGS sequence"/>
</dbReference>
<dbReference type="RefSeq" id="WP_112428891.1">
    <property type="nucleotide sequence ID" value="NZ_MCIF01000002.1"/>
</dbReference>
<dbReference type="AlphaFoldDB" id="A0A328VL27"/>
<dbReference type="PROSITE" id="PS50943">
    <property type="entry name" value="HTH_CROC1"/>
    <property type="match status" value="1"/>
</dbReference>
<gene>
    <name evidence="2" type="ORF">A4R35_09775</name>
</gene>
<dbReference type="SUPFAM" id="SSF48452">
    <property type="entry name" value="TPR-like"/>
    <property type="match status" value="1"/>
</dbReference>
<dbReference type="SMART" id="SM00530">
    <property type="entry name" value="HTH_XRE"/>
    <property type="match status" value="1"/>
</dbReference>
<organism evidence="2 3">
    <name type="scientific">Thermogemmatispora tikiterensis</name>
    <dbReference type="NCBI Taxonomy" id="1825093"/>
    <lineage>
        <taxon>Bacteria</taxon>
        <taxon>Bacillati</taxon>
        <taxon>Chloroflexota</taxon>
        <taxon>Ktedonobacteria</taxon>
        <taxon>Thermogemmatisporales</taxon>
        <taxon>Thermogemmatisporaceae</taxon>
        <taxon>Thermogemmatispora</taxon>
    </lineage>
</organism>
<proteinExistence type="predicted"/>
<dbReference type="Gene3D" id="1.10.260.40">
    <property type="entry name" value="lambda repressor-like DNA-binding domains"/>
    <property type="match status" value="1"/>
</dbReference>
<dbReference type="Pfam" id="PF01381">
    <property type="entry name" value="HTH_3"/>
    <property type="match status" value="1"/>
</dbReference>
<dbReference type="Gene3D" id="1.25.40.10">
    <property type="entry name" value="Tetratricopeptide repeat domain"/>
    <property type="match status" value="1"/>
</dbReference>
<evidence type="ECO:0000313" key="2">
    <source>
        <dbReference type="EMBL" id="RAQ95824.1"/>
    </source>
</evidence>
<protein>
    <recommendedName>
        <fullName evidence="1">HTH cro/C1-type domain-containing protein</fullName>
    </recommendedName>
</protein>